<evidence type="ECO:0000256" key="2">
    <source>
        <dbReference type="ARBA" id="ARBA00009939"/>
    </source>
</evidence>
<dbReference type="EMBL" id="VSWD01000010">
    <property type="protein sequence ID" value="KAK3090046.1"/>
    <property type="molecule type" value="Genomic_DNA"/>
</dbReference>
<evidence type="ECO:0000256" key="18">
    <source>
        <dbReference type="PROSITE-ProRule" id="PRU00461"/>
    </source>
</evidence>
<evidence type="ECO:0000256" key="12">
    <source>
        <dbReference type="ARBA" id="ARBA00023136"/>
    </source>
</evidence>
<dbReference type="Gene3D" id="4.10.400.10">
    <property type="entry name" value="Low-density Lipoprotein Receptor"/>
    <property type="match status" value="7"/>
</dbReference>
<dbReference type="SMART" id="SM00179">
    <property type="entry name" value="EGF_CA"/>
    <property type="match status" value="2"/>
</dbReference>
<feature type="disulfide bond" evidence="17">
    <location>
        <begin position="142"/>
        <end position="157"/>
    </location>
</feature>
<dbReference type="FunFam" id="4.10.400.10:FF:000045">
    <property type="entry name" value="Low-density lipoprotein receptor-related protein 2"/>
    <property type="match status" value="1"/>
</dbReference>
<keyword evidence="11 20" id="KW-1133">Transmembrane helix</keyword>
<evidence type="ECO:0000256" key="6">
    <source>
        <dbReference type="ARBA" id="ARBA00022583"/>
    </source>
</evidence>
<dbReference type="InterPro" id="IPR002172">
    <property type="entry name" value="LDrepeatLR_classA_rpt"/>
</dbReference>
<evidence type="ECO:0000256" key="17">
    <source>
        <dbReference type="PROSITE-ProRule" id="PRU00124"/>
    </source>
</evidence>
<protein>
    <recommendedName>
        <fullName evidence="21">EGF-like domain-containing protein</fullName>
    </recommendedName>
</protein>
<evidence type="ECO:0000256" key="1">
    <source>
        <dbReference type="ARBA" id="ARBA00004251"/>
    </source>
</evidence>
<evidence type="ECO:0000256" key="13">
    <source>
        <dbReference type="ARBA" id="ARBA00023157"/>
    </source>
</evidence>
<feature type="compositionally biased region" description="Polar residues" evidence="19">
    <location>
        <begin position="675"/>
        <end position="695"/>
    </location>
</feature>
<dbReference type="GO" id="GO:0043235">
    <property type="term" value="C:receptor complex"/>
    <property type="evidence" value="ECO:0007669"/>
    <property type="project" value="TreeGrafter"/>
</dbReference>
<sequence length="827" mass="91655">MNKCEVDEFRCHSGPCVPMHWTCDKDPDCSDGSDEGSICNNKTCKANEFDCGDGICIPSQWRCDGAEDCPNGNDEQCKTPTCAEDEFTCDNGKCITNKWKCDGQNDCEDNSDEKTSNCPISTCGTDNFRCNDSECIDMLWRCDGDFDCTDHSDEMNCPANFTNCADTEWACKTGDQCIHKSWQCDGDEDCLDGSDENCITTCRPDQFKCANKNCIYNTLRCDGEIDCTDGSDEENCTAKPVECKAEEFDCFNNGSSCISASAVCNGLMDCADGADEHVNICGSNPCNINNGGCVHTCIPLPHQKHRCECLPGFRLVGNSSCEDINECLEDKQVCSQLCTNTKGSYKCSCVDGYELERHGYHHYCKVVGDRPWLIFANRHDIRKFDLHSSTLRPVIEELNSAISVDYDYKNKMVYWSDVALEAVYRAPIDANGTAGKSEKILSDNMQTPDGIAVDWMYGNIYWTDTGFNRIEVSKQDGTMRKTLLNSDLDEPRAIAVDPNEGWLFFSDWGVLPKIERVAMDGDATTRENNYYVDKRVFWIDAKMHKISSVNYDGSGLIHVLHNALQVLHPFAVAVFEDNVYWSDWSSESIRTVDKITGEGYQQLALGLHSPMDINVYHEKVQISGENHCGQYNGKCSHLCLPSPTVNAKGKRYSCACPNGFDLGGDGFNCIPKASPPSTLSPTKVPTNKSTESPNDTNKHNITHPGSTNIPVPSVTPPKPTTKSPEPTYAVITTAVAPEQNKTVPEKAKETPTGTIAIIAAAVIVGIALIVVIIGCFVYRKFTKRNIKSMNFDNPVYRKTTTTDDNFKIHTRDSHRDSALEPLNTEEV</sequence>
<feature type="transmembrane region" description="Helical" evidence="20">
    <location>
        <begin position="755"/>
        <end position="778"/>
    </location>
</feature>
<dbReference type="SUPFAM" id="SSF57424">
    <property type="entry name" value="LDL receptor-like module"/>
    <property type="match status" value="7"/>
</dbReference>
<keyword evidence="7 20" id="KW-0812">Transmembrane</keyword>
<dbReference type="PROSITE" id="PS51120">
    <property type="entry name" value="LDLRB"/>
    <property type="match status" value="3"/>
</dbReference>
<evidence type="ECO:0000256" key="10">
    <source>
        <dbReference type="ARBA" id="ARBA00022753"/>
    </source>
</evidence>
<evidence type="ECO:0000256" key="19">
    <source>
        <dbReference type="SAM" id="MobiDB-lite"/>
    </source>
</evidence>
<dbReference type="GO" id="GO:0042562">
    <property type="term" value="F:hormone binding"/>
    <property type="evidence" value="ECO:0007669"/>
    <property type="project" value="TreeGrafter"/>
</dbReference>
<name>A0AA88Y5U1_PINIB</name>
<dbReference type="Proteomes" id="UP001186944">
    <property type="component" value="Unassembled WGS sequence"/>
</dbReference>
<dbReference type="SUPFAM" id="SSF57184">
    <property type="entry name" value="Growth factor receptor domain"/>
    <property type="match status" value="1"/>
</dbReference>
<evidence type="ECO:0000256" key="8">
    <source>
        <dbReference type="ARBA" id="ARBA00022729"/>
    </source>
</evidence>
<feature type="disulfide bond" evidence="17">
    <location>
        <begin position="44"/>
        <end position="56"/>
    </location>
</feature>
<dbReference type="InterPro" id="IPR023415">
    <property type="entry name" value="LDLR_class-A_CS"/>
</dbReference>
<keyword evidence="13 17" id="KW-1015">Disulfide bond</keyword>
<dbReference type="PANTHER" id="PTHR22722">
    <property type="entry name" value="LOW-DENSITY LIPOPROTEIN RECEPTOR-RELATED PROTEIN 2-RELATED"/>
    <property type="match status" value="1"/>
</dbReference>
<comment type="similarity">
    <text evidence="2">Belongs to the LDLR family.</text>
</comment>
<feature type="repeat" description="LDL-receptor class B" evidence="18">
    <location>
        <begin position="534"/>
        <end position="578"/>
    </location>
</feature>
<proteinExistence type="inferred from homology"/>
<dbReference type="InterPro" id="IPR000033">
    <property type="entry name" value="LDLR_classB_rpt"/>
</dbReference>
<reference evidence="22" key="1">
    <citation type="submission" date="2019-08" db="EMBL/GenBank/DDBJ databases">
        <title>The improved chromosome-level genome for the pearl oyster Pinctada fucata martensii using PacBio sequencing and Hi-C.</title>
        <authorList>
            <person name="Zheng Z."/>
        </authorList>
    </citation>
    <scope>NUCLEOTIDE SEQUENCE</scope>
    <source>
        <strain evidence="22">ZZ-2019</strain>
        <tissue evidence="22">Adductor muscle</tissue>
    </source>
</reference>
<dbReference type="GO" id="GO:0031904">
    <property type="term" value="C:endosome lumen"/>
    <property type="evidence" value="ECO:0007669"/>
    <property type="project" value="UniProtKB-SubCell"/>
</dbReference>
<dbReference type="Pfam" id="PF00058">
    <property type="entry name" value="Ldl_recept_b"/>
    <property type="match status" value="2"/>
</dbReference>
<keyword evidence="23" id="KW-1185">Reference proteome</keyword>
<dbReference type="InterPro" id="IPR018097">
    <property type="entry name" value="EGF_Ca-bd_CS"/>
</dbReference>
<dbReference type="InterPro" id="IPR049883">
    <property type="entry name" value="NOTCH1_EGF-like"/>
</dbReference>
<keyword evidence="5" id="KW-0597">Phosphoprotein</keyword>
<evidence type="ECO:0000256" key="11">
    <source>
        <dbReference type="ARBA" id="ARBA00022989"/>
    </source>
</evidence>
<feature type="disulfide bond" evidence="17">
    <location>
        <begin position="51"/>
        <end position="69"/>
    </location>
</feature>
<dbReference type="PROSITE" id="PS00010">
    <property type="entry name" value="ASX_HYDROXYL"/>
    <property type="match status" value="1"/>
</dbReference>
<dbReference type="PRINTS" id="PR00261">
    <property type="entry name" value="LDLRECEPTOR"/>
</dbReference>
<evidence type="ECO:0000256" key="9">
    <source>
        <dbReference type="ARBA" id="ARBA00022737"/>
    </source>
</evidence>
<dbReference type="AlphaFoldDB" id="A0AA88Y5U1"/>
<evidence type="ECO:0000313" key="23">
    <source>
        <dbReference type="Proteomes" id="UP001186944"/>
    </source>
</evidence>
<keyword evidence="3" id="KW-1003">Cell membrane</keyword>
<dbReference type="GO" id="GO:0005509">
    <property type="term" value="F:calcium ion binding"/>
    <property type="evidence" value="ECO:0007669"/>
    <property type="project" value="InterPro"/>
</dbReference>
<dbReference type="Pfam" id="PF00057">
    <property type="entry name" value="Ldl_recept_a"/>
    <property type="match status" value="7"/>
</dbReference>
<evidence type="ECO:0000256" key="5">
    <source>
        <dbReference type="ARBA" id="ARBA00022553"/>
    </source>
</evidence>
<evidence type="ECO:0000256" key="3">
    <source>
        <dbReference type="ARBA" id="ARBA00022475"/>
    </source>
</evidence>
<dbReference type="Gene3D" id="2.10.25.10">
    <property type="entry name" value="Laminin"/>
    <property type="match status" value="3"/>
</dbReference>
<dbReference type="SUPFAM" id="SSF63825">
    <property type="entry name" value="YWTD domain"/>
    <property type="match status" value="1"/>
</dbReference>
<keyword evidence="6" id="KW-0254">Endocytosis</keyword>
<keyword evidence="10" id="KW-0967">Endosome</keyword>
<dbReference type="SMART" id="SM00192">
    <property type="entry name" value="LDLa"/>
    <property type="match status" value="7"/>
</dbReference>
<feature type="disulfide bond" evidence="17">
    <location>
        <begin position="11"/>
        <end position="29"/>
    </location>
</feature>
<keyword evidence="8" id="KW-0732">Signal</keyword>
<dbReference type="InterPro" id="IPR011042">
    <property type="entry name" value="6-blade_b-propeller_TolB-like"/>
</dbReference>
<evidence type="ECO:0000256" key="7">
    <source>
        <dbReference type="ARBA" id="ARBA00022692"/>
    </source>
</evidence>
<feature type="disulfide bond" evidence="17">
    <location>
        <begin position="82"/>
        <end position="94"/>
    </location>
</feature>
<evidence type="ECO:0000256" key="14">
    <source>
        <dbReference type="ARBA" id="ARBA00023170"/>
    </source>
</evidence>
<feature type="repeat" description="LDL-receptor class B" evidence="18">
    <location>
        <begin position="458"/>
        <end position="500"/>
    </location>
</feature>
<feature type="disulfide bond" evidence="17">
    <location>
        <begin position="221"/>
        <end position="236"/>
    </location>
</feature>
<dbReference type="InterPro" id="IPR036055">
    <property type="entry name" value="LDL_receptor-like_sf"/>
</dbReference>
<feature type="disulfide bond" evidence="17">
    <location>
        <begin position="89"/>
        <end position="107"/>
    </location>
</feature>
<dbReference type="PANTHER" id="PTHR22722:SF14">
    <property type="entry name" value="MEGALIN, ISOFORM A"/>
    <property type="match status" value="1"/>
</dbReference>
<feature type="region of interest" description="Disordered" evidence="19">
    <location>
        <begin position="674"/>
        <end position="724"/>
    </location>
</feature>
<dbReference type="Gene3D" id="2.120.10.30">
    <property type="entry name" value="TolB, C-terminal domain"/>
    <property type="match status" value="1"/>
</dbReference>
<keyword evidence="4" id="KW-0245">EGF-like domain</keyword>
<feature type="domain" description="EGF-like" evidence="21">
    <location>
        <begin position="307"/>
        <end position="321"/>
    </location>
</feature>
<dbReference type="GO" id="GO:0006898">
    <property type="term" value="P:receptor-mediated endocytosis"/>
    <property type="evidence" value="ECO:0007669"/>
    <property type="project" value="TreeGrafter"/>
</dbReference>
<feature type="compositionally biased region" description="Basic and acidic residues" evidence="19">
    <location>
        <begin position="807"/>
        <end position="818"/>
    </location>
</feature>
<feature type="disulfide bond" evidence="17">
    <location>
        <begin position="130"/>
        <end position="148"/>
    </location>
</feature>
<keyword evidence="9" id="KW-0677">Repeat</keyword>
<dbReference type="PROSITE" id="PS50068">
    <property type="entry name" value="LDLRA_2"/>
    <property type="match status" value="7"/>
</dbReference>
<evidence type="ECO:0000256" key="15">
    <source>
        <dbReference type="ARBA" id="ARBA00023180"/>
    </source>
</evidence>
<accession>A0AA88Y5U1</accession>
<evidence type="ECO:0000259" key="21">
    <source>
        <dbReference type="PROSITE" id="PS01186"/>
    </source>
</evidence>
<dbReference type="GO" id="GO:0016324">
    <property type="term" value="C:apical plasma membrane"/>
    <property type="evidence" value="ECO:0007669"/>
    <property type="project" value="TreeGrafter"/>
</dbReference>
<comment type="subcellular location">
    <subcellularLocation>
        <location evidence="1">Cell membrane</location>
        <topology evidence="1">Single-pass type I membrane protein</topology>
    </subcellularLocation>
    <subcellularLocation>
        <location evidence="16">Endosome lumen</location>
    </subcellularLocation>
</comment>
<dbReference type="InterPro" id="IPR000742">
    <property type="entry name" value="EGF"/>
</dbReference>
<dbReference type="InterPro" id="IPR051221">
    <property type="entry name" value="LDLR-related"/>
</dbReference>
<dbReference type="SMART" id="SM00181">
    <property type="entry name" value="EGF"/>
    <property type="match status" value="4"/>
</dbReference>
<keyword evidence="14" id="KW-0675">Receptor</keyword>
<dbReference type="FunFam" id="2.10.25.10:FF:000009">
    <property type="entry name" value="Low-density lipoprotein receptor isoform 1"/>
    <property type="match status" value="1"/>
</dbReference>
<dbReference type="PROSITE" id="PS01209">
    <property type="entry name" value="LDLRA_1"/>
    <property type="match status" value="6"/>
</dbReference>
<evidence type="ECO:0000256" key="4">
    <source>
        <dbReference type="ARBA" id="ARBA00022536"/>
    </source>
</evidence>
<dbReference type="FunFam" id="4.10.400.10:FF:000034">
    <property type="entry name" value="Low-density lipoprotein receptor-related protein 2"/>
    <property type="match status" value="1"/>
</dbReference>
<organism evidence="22 23">
    <name type="scientific">Pinctada imbricata</name>
    <name type="common">Atlantic pearl-oyster</name>
    <name type="synonym">Pinctada martensii</name>
    <dbReference type="NCBI Taxonomy" id="66713"/>
    <lineage>
        <taxon>Eukaryota</taxon>
        <taxon>Metazoa</taxon>
        <taxon>Spiralia</taxon>
        <taxon>Lophotrochozoa</taxon>
        <taxon>Mollusca</taxon>
        <taxon>Bivalvia</taxon>
        <taxon>Autobranchia</taxon>
        <taxon>Pteriomorphia</taxon>
        <taxon>Pterioida</taxon>
        <taxon>Pterioidea</taxon>
        <taxon>Pteriidae</taxon>
        <taxon>Pinctada</taxon>
    </lineage>
</organism>
<comment type="caution">
    <text evidence="17">Lacks conserved residue(s) required for the propagation of feature annotation.</text>
</comment>
<gene>
    <name evidence="22" type="ORF">FSP39_008801</name>
</gene>
<feature type="region of interest" description="Disordered" evidence="19">
    <location>
        <begin position="807"/>
        <end position="827"/>
    </location>
</feature>
<dbReference type="PROSITE" id="PS01186">
    <property type="entry name" value="EGF_2"/>
    <property type="match status" value="1"/>
</dbReference>
<dbReference type="InterPro" id="IPR001881">
    <property type="entry name" value="EGF-like_Ca-bd_dom"/>
</dbReference>
<keyword evidence="15" id="KW-0325">Glycoprotein</keyword>
<dbReference type="CDD" id="cd00112">
    <property type="entry name" value="LDLa"/>
    <property type="match status" value="7"/>
</dbReference>
<evidence type="ECO:0000256" key="16">
    <source>
        <dbReference type="ARBA" id="ARBA00046273"/>
    </source>
</evidence>
<dbReference type="InterPro" id="IPR000152">
    <property type="entry name" value="EGF-type_Asp/Asn_hydroxyl_site"/>
</dbReference>
<dbReference type="InterPro" id="IPR009030">
    <property type="entry name" value="Growth_fac_rcpt_cys_sf"/>
</dbReference>
<feature type="repeat" description="LDL-receptor class B" evidence="18">
    <location>
        <begin position="411"/>
        <end position="457"/>
    </location>
</feature>
<keyword evidence="12 20" id="KW-0472">Membrane</keyword>
<dbReference type="FunFam" id="2.120.10.30:FF:000241">
    <property type="entry name" value="Low-density lipoprotein receptor-related protein 6"/>
    <property type="match status" value="1"/>
</dbReference>
<feature type="disulfide bond" evidence="17">
    <location>
        <begin position="202"/>
        <end position="214"/>
    </location>
</feature>
<dbReference type="SMART" id="SM00135">
    <property type="entry name" value="LY"/>
    <property type="match status" value="5"/>
</dbReference>
<feature type="disulfide bond" evidence="17">
    <location>
        <begin position="209"/>
        <end position="227"/>
    </location>
</feature>
<dbReference type="Pfam" id="PF07645">
    <property type="entry name" value="EGF_CA"/>
    <property type="match status" value="1"/>
</dbReference>
<dbReference type="FunFam" id="4.10.400.10:FF:000002">
    <property type="entry name" value="Low-density lipoprotein receptor-related protein 1"/>
    <property type="match status" value="1"/>
</dbReference>
<dbReference type="PROSITE" id="PS01187">
    <property type="entry name" value="EGF_CA"/>
    <property type="match status" value="1"/>
</dbReference>
<evidence type="ECO:0000256" key="20">
    <source>
        <dbReference type="SAM" id="Phobius"/>
    </source>
</evidence>
<feature type="disulfide bond" evidence="17">
    <location>
        <begin position="4"/>
        <end position="16"/>
    </location>
</feature>
<evidence type="ECO:0000313" key="22">
    <source>
        <dbReference type="EMBL" id="KAK3090046.1"/>
    </source>
</evidence>
<comment type="caution">
    <text evidence="22">The sequence shown here is derived from an EMBL/GenBank/DDBJ whole genome shotgun (WGS) entry which is preliminary data.</text>
</comment>
<feature type="disulfide bond" evidence="17">
    <location>
        <begin position="123"/>
        <end position="135"/>
    </location>
</feature>